<reference evidence="2" key="1">
    <citation type="submission" date="2022-07" db="EMBL/GenBank/DDBJ databases">
        <title>The genome of Lyophyllum shimeji provides insight into the initial evolution of ectomycorrhizal fungal genome.</title>
        <authorList>
            <person name="Kobayashi Y."/>
            <person name="Shibata T."/>
            <person name="Hirakawa H."/>
            <person name="Shigenobu S."/>
            <person name="Nishiyama T."/>
            <person name="Yamada A."/>
            <person name="Hasebe M."/>
            <person name="Kawaguchi M."/>
        </authorList>
    </citation>
    <scope>NUCLEOTIDE SEQUENCE</scope>
    <source>
        <strain evidence="2">AT787</strain>
    </source>
</reference>
<feature type="transmembrane region" description="Helical" evidence="1">
    <location>
        <begin position="64"/>
        <end position="81"/>
    </location>
</feature>
<proteinExistence type="predicted"/>
<organism evidence="2 3">
    <name type="scientific">Lyophyllum shimeji</name>
    <name type="common">Hon-shimeji</name>
    <name type="synonym">Tricholoma shimeji</name>
    <dbReference type="NCBI Taxonomy" id="47721"/>
    <lineage>
        <taxon>Eukaryota</taxon>
        <taxon>Fungi</taxon>
        <taxon>Dikarya</taxon>
        <taxon>Basidiomycota</taxon>
        <taxon>Agaricomycotina</taxon>
        <taxon>Agaricomycetes</taxon>
        <taxon>Agaricomycetidae</taxon>
        <taxon>Agaricales</taxon>
        <taxon>Tricholomatineae</taxon>
        <taxon>Lyophyllaceae</taxon>
        <taxon>Lyophyllum</taxon>
    </lineage>
</organism>
<protein>
    <submittedName>
        <fullName evidence="2">Uncharacterized protein</fullName>
    </submittedName>
</protein>
<keyword evidence="1" id="KW-1133">Transmembrane helix</keyword>
<dbReference type="OrthoDB" id="3061341at2759"/>
<dbReference type="AlphaFoldDB" id="A0A9P3PRJ4"/>
<keyword evidence="1" id="KW-0812">Transmembrane</keyword>
<feature type="transmembrane region" description="Helical" evidence="1">
    <location>
        <begin position="130"/>
        <end position="149"/>
    </location>
</feature>
<comment type="caution">
    <text evidence="2">The sequence shown here is derived from an EMBL/GenBank/DDBJ whole genome shotgun (WGS) entry which is preliminary data.</text>
</comment>
<gene>
    <name evidence="2" type="ORF">LshimejAT787_0805710</name>
</gene>
<evidence type="ECO:0000313" key="3">
    <source>
        <dbReference type="Proteomes" id="UP001063166"/>
    </source>
</evidence>
<sequence length="177" mass="19200">MQRHRILSGDSVDSDTLQKGNTAARVLAICQCRFPRMSNFWPPISLSHADSLAVIEASLTSVKYAVYHIVGHLLLCTLGYRGLTDTIFTAAGAGFIGGAMFTLPYLMLLSREVLSTAPEDDDAQSHFRRLLLLGAEMLYSAVAGGLGMGSLDGWSAIPSIAADFRYCLGCRVFEYTL</sequence>
<feature type="transmembrane region" description="Helical" evidence="1">
    <location>
        <begin position="87"/>
        <end position="109"/>
    </location>
</feature>
<evidence type="ECO:0000256" key="1">
    <source>
        <dbReference type="SAM" id="Phobius"/>
    </source>
</evidence>
<dbReference type="EMBL" id="BRPK01000008">
    <property type="protein sequence ID" value="GLB40700.1"/>
    <property type="molecule type" value="Genomic_DNA"/>
</dbReference>
<dbReference type="Proteomes" id="UP001063166">
    <property type="component" value="Unassembled WGS sequence"/>
</dbReference>
<keyword evidence="1" id="KW-0472">Membrane</keyword>
<name>A0A9P3PRJ4_LYOSH</name>
<accession>A0A9P3PRJ4</accession>
<evidence type="ECO:0000313" key="2">
    <source>
        <dbReference type="EMBL" id="GLB40700.1"/>
    </source>
</evidence>
<keyword evidence="3" id="KW-1185">Reference proteome</keyword>